<feature type="region of interest" description="Disordered" evidence="1">
    <location>
        <begin position="1"/>
        <end position="186"/>
    </location>
</feature>
<comment type="caution">
    <text evidence="3">The sequence shown here is derived from an EMBL/GenBank/DDBJ whole genome shotgun (WGS) entry which is preliminary data.</text>
</comment>
<protein>
    <recommendedName>
        <fullName evidence="2">WW domain-containing protein</fullName>
    </recommendedName>
</protein>
<keyword evidence="4" id="KW-1185">Reference proteome</keyword>
<dbReference type="AlphaFoldDB" id="A0AAD7ULB1"/>
<feature type="domain" description="WW" evidence="2">
    <location>
        <begin position="487"/>
        <end position="521"/>
    </location>
</feature>
<feature type="region of interest" description="Disordered" evidence="1">
    <location>
        <begin position="395"/>
        <end position="496"/>
    </location>
</feature>
<feature type="compositionally biased region" description="Low complexity" evidence="1">
    <location>
        <begin position="395"/>
        <end position="410"/>
    </location>
</feature>
<dbReference type="PROSITE" id="PS50020">
    <property type="entry name" value="WW_DOMAIN_2"/>
    <property type="match status" value="1"/>
</dbReference>
<name>A0AAD7ULB1_9STRA</name>
<dbReference type="EMBL" id="JAQMWT010000077">
    <property type="protein sequence ID" value="KAJ8611325.1"/>
    <property type="molecule type" value="Genomic_DNA"/>
</dbReference>
<reference evidence="3" key="1">
    <citation type="submission" date="2023-01" db="EMBL/GenBank/DDBJ databases">
        <title>Metagenome sequencing of chrysophaentin producing Chrysophaeum taylorii.</title>
        <authorList>
            <person name="Davison J."/>
            <person name="Bewley C."/>
        </authorList>
    </citation>
    <scope>NUCLEOTIDE SEQUENCE</scope>
    <source>
        <strain evidence="3">NIES-1699</strain>
    </source>
</reference>
<dbReference type="InterPro" id="IPR001202">
    <property type="entry name" value="WW_dom"/>
</dbReference>
<dbReference type="Proteomes" id="UP001230188">
    <property type="component" value="Unassembled WGS sequence"/>
</dbReference>
<feature type="compositionally biased region" description="Basic and acidic residues" evidence="1">
    <location>
        <begin position="134"/>
        <end position="150"/>
    </location>
</feature>
<evidence type="ECO:0000259" key="2">
    <source>
        <dbReference type="PROSITE" id="PS50020"/>
    </source>
</evidence>
<feature type="compositionally biased region" description="Pro residues" evidence="1">
    <location>
        <begin position="109"/>
        <end position="118"/>
    </location>
</feature>
<evidence type="ECO:0000313" key="4">
    <source>
        <dbReference type="Proteomes" id="UP001230188"/>
    </source>
</evidence>
<organism evidence="3 4">
    <name type="scientific">Chrysophaeum taylorii</name>
    <dbReference type="NCBI Taxonomy" id="2483200"/>
    <lineage>
        <taxon>Eukaryota</taxon>
        <taxon>Sar</taxon>
        <taxon>Stramenopiles</taxon>
        <taxon>Ochrophyta</taxon>
        <taxon>Pelagophyceae</taxon>
        <taxon>Pelagomonadales</taxon>
        <taxon>Pelagomonadaceae</taxon>
        <taxon>Chrysophaeum</taxon>
    </lineage>
</organism>
<accession>A0AAD7ULB1</accession>
<evidence type="ECO:0000313" key="3">
    <source>
        <dbReference type="EMBL" id="KAJ8611325.1"/>
    </source>
</evidence>
<dbReference type="Gene3D" id="2.20.70.10">
    <property type="match status" value="1"/>
</dbReference>
<evidence type="ECO:0000256" key="1">
    <source>
        <dbReference type="SAM" id="MobiDB-lite"/>
    </source>
</evidence>
<dbReference type="SMART" id="SM00456">
    <property type="entry name" value="WW"/>
    <property type="match status" value="1"/>
</dbReference>
<gene>
    <name evidence="3" type="ORF">CTAYLR_006623</name>
</gene>
<feature type="compositionally biased region" description="Basic and acidic residues" evidence="1">
    <location>
        <begin position="37"/>
        <end position="47"/>
    </location>
</feature>
<feature type="region of interest" description="Disordered" evidence="1">
    <location>
        <begin position="351"/>
        <end position="379"/>
    </location>
</feature>
<proteinExistence type="predicted"/>
<dbReference type="CDD" id="cd00201">
    <property type="entry name" value="WW"/>
    <property type="match status" value="1"/>
</dbReference>
<feature type="compositionally biased region" description="Acidic residues" evidence="1">
    <location>
        <begin position="455"/>
        <end position="465"/>
    </location>
</feature>
<feature type="region of interest" description="Disordered" evidence="1">
    <location>
        <begin position="511"/>
        <end position="547"/>
    </location>
</feature>
<sequence>MPRSAMATLERARRRKSLLGRDESATRPPHPPRIRRQRDADAKRAESGKSAVLRRRLADYNLGGGEASPRAAAGVTPTVAGRAARTSPAARKKVEPTGRTPRVFGQPWTEPPPPPPTTRLPKGTARRSSTPSNRSDRALSRTAASRRDSLDTIATEETGISPRRRPTTPRKDKEKKKTPATNQDAPTEVVVDAARPPTLAEPVPFELWLDDLVRHSSNAERAVDVLKKLRKARAAPSNDIAPSDRERLVQPFRETLARLTALARRRRRRDGPRACVSAPDQLKLAALSWGRARALVAQLRVLVDALFDDAAALDASTVSPETPALADRALKHPLANLAMRLEVELGRINETSKPADDDDDGGGGGGGNTTPIGRRSRPCARASALARFPVLSTPARRPSLSSFAPSPRASRSIDDKDDDSAATVRKPASPPPTPADDAPLQEEVIREEEVPGSVDDPEVIQEEEVPGSVDPAPTDAPSEEEDSTVAPSESPAWREGYDNTYEQFFYFNDNTGESIWTKPSGPFKPYEASTSSDDDDQGDEFTAASSQ</sequence>